<dbReference type="GO" id="GO:0006412">
    <property type="term" value="P:translation"/>
    <property type="evidence" value="ECO:0007669"/>
    <property type="project" value="InterPro"/>
</dbReference>
<dbReference type="Gene3D" id="1.20.5.710">
    <property type="entry name" value="Single helix bin"/>
    <property type="match status" value="1"/>
</dbReference>
<dbReference type="FunFam" id="1.20.5.710:FF:000003">
    <property type="entry name" value="50S ribosomal protein L7/L12"/>
    <property type="match status" value="1"/>
</dbReference>
<dbReference type="Proteomes" id="UP000249936">
    <property type="component" value="Unassembled WGS sequence"/>
</dbReference>
<evidence type="ECO:0000256" key="2">
    <source>
        <dbReference type="ARBA" id="ARBA00022980"/>
    </source>
</evidence>
<keyword evidence="2 6" id="KW-0689">Ribosomal protein</keyword>
<sequence>MSLTNEQIIEAIASKTVTEIVELIAAMEEKFGVSAAAAVAAAPAAGGAAAAEEKN</sequence>
<proteinExistence type="inferred from homology"/>
<dbReference type="EMBL" id="UASK01000005">
    <property type="protein sequence ID" value="SPX41400.1"/>
    <property type="molecule type" value="Genomic_DNA"/>
</dbReference>
<protein>
    <recommendedName>
        <fullName evidence="4">50S ribosomal protein L7/L12</fullName>
    </recommendedName>
</protein>
<evidence type="ECO:0000256" key="3">
    <source>
        <dbReference type="ARBA" id="ARBA00023274"/>
    </source>
</evidence>
<dbReference type="InterPro" id="IPR008932">
    <property type="entry name" value="Ribosomal_bL12_oligo"/>
</dbReference>
<dbReference type="GO" id="GO:0005840">
    <property type="term" value="C:ribosome"/>
    <property type="evidence" value="ECO:0007669"/>
    <property type="project" value="UniProtKB-KW"/>
</dbReference>
<dbReference type="SUPFAM" id="SSF48300">
    <property type="entry name" value="Ribosomal protein L7/12, oligomerisation (N-terminal) domain"/>
    <property type="match status" value="1"/>
</dbReference>
<organism evidence="6 7">
    <name type="scientific">Haemophilus influenzae</name>
    <dbReference type="NCBI Taxonomy" id="727"/>
    <lineage>
        <taxon>Bacteria</taxon>
        <taxon>Pseudomonadati</taxon>
        <taxon>Pseudomonadota</taxon>
        <taxon>Gammaproteobacteria</taxon>
        <taxon>Pasteurellales</taxon>
        <taxon>Pasteurellaceae</taxon>
        <taxon>Haemophilus</taxon>
    </lineage>
</organism>
<dbReference type="InterPro" id="IPR036235">
    <property type="entry name" value="Ribosomal_bL12_oligo_N_sf"/>
</dbReference>
<dbReference type="GO" id="GO:0003735">
    <property type="term" value="F:structural constituent of ribosome"/>
    <property type="evidence" value="ECO:0007669"/>
    <property type="project" value="InterPro"/>
</dbReference>
<evidence type="ECO:0000256" key="4">
    <source>
        <dbReference type="ARBA" id="ARBA00035412"/>
    </source>
</evidence>
<name>A0A2X1PMD6_HAEIF</name>
<evidence type="ECO:0000256" key="1">
    <source>
        <dbReference type="ARBA" id="ARBA00007197"/>
    </source>
</evidence>
<evidence type="ECO:0000313" key="7">
    <source>
        <dbReference type="Proteomes" id="UP000249936"/>
    </source>
</evidence>
<dbReference type="GO" id="GO:1990904">
    <property type="term" value="C:ribonucleoprotein complex"/>
    <property type="evidence" value="ECO:0007669"/>
    <property type="project" value="UniProtKB-KW"/>
</dbReference>
<evidence type="ECO:0000313" key="6">
    <source>
        <dbReference type="EMBL" id="SPX41400.1"/>
    </source>
</evidence>
<dbReference type="Pfam" id="PF16320">
    <property type="entry name" value="Ribosomal_L12_N"/>
    <property type="match status" value="1"/>
</dbReference>
<evidence type="ECO:0000259" key="5">
    <source>
        <dbReference type="Pfam" id="PF16320"/>
    </source>
</evidence>
<dbReference type="AlphaFoldDB" id="A0A2X1PMD6"/>
<reference evidence="6 7" key="1">
    <citation type="submission" date="2018-06" db="EMBL/GenBank/DDBJ databases">
        <authorList>
            <consortium name="Pathogen Informatics"/>
            <person name="Doyle S."/>
        </authorList>
    </citation>
    <scope>NUCLEOTIDE SEQUENCE [LARGE SCALE GENOMIC DNA]</scope>
    <source>
        <strain evidence="6 7">NCTC11872</strain>
    </source>
</reference>
<keyword evidence="3" id="KW-0687">Ribonucleoprotein</keyword>
<comment type="similarity">
    <text evidence="1">Belongs to the bacterial ribosomal protein bL12 family.</text>
</comment>
<accession>A0A2X1PMD6</accession>
<feature type="domain" description="Large ribosomal subunit protein bL12 oligomerization" evidence="5">
    <location>
        <begin position="4"/>
        <end position="51"/>
    </location>
</feature>
<gene>
    <name evidence="6" type="primary">rplL</name>
    <name evidence="6" type="ORF">NCTC11872_01000</name>
</gene>